<feature type="compositionally biased region" description="Basic and acidic residues" evidence="6">
    <location>
        <begin position="218"/>
        <end position="235"/>
    </location>
</feature>
<keyword evidence="5" id="KW-0539">Nucleus</keyword>
<dbReference type="EMBL" id="WTXG01000016">
    <property type="protein sequence ID" value="KAI0301078.1"/>
    <property type="molecule type" value="Genomic_DNA"/>
</dbReference>
<evidence type="ECO:0000256" key="3">
    <source>
        <dbReference type="ARBA" id="ARBA00022552"/>
    </source>
</evidence>
<keyword evidence="9" id="KW-1185">Reference proteome</keyword>
<dbReference type="GO" id="GO:0032040">
    <property type="term" value="C:small-subunit processome"/>
    <property type="evidence" value="ECO:0007669"/>
    <property type="project" value="TreeGrafter"/>
</dbReference>
<evidence type="ECO:0000256" key="2">
    <source>
        <dbReference type="ARBA" id="ARBA00010734"/>
    </source>
</evidence>
<dbReference type="InterPro" id="IPR011990">
    <property type="entry name" value="TPR-like_helical_dom_sf"/>
</dbReference>
<dbReference type="AlphaFoldDB" id="A0AAD4M641"/>
<feature type="region of interest" description="Disordered" evidence="6">
    <location>
        <begin position="196"/>
        <end position="240"/>
    </location>
</feature>
<dbReference type="PANTHER" id="PTHR23271:SF1">
    <property type="entry name" value="U3 SMALL NUCLEOLAR RNA-ASSOCIATED PROTEIN 6 HOMOLOG"/>
    <property type="match status" value="1"/>
</dbReference>
<evidence type="ECO:0000256" key="4">
    <source>
        <dbReference type="ARBA" id="ARBA00022737"/>
    </source>
</evidence>
<dbReference type="Pfam" id="PF08640">
    <property type="entry name" value="U3_assoc_6"/>
    <property type="match status" value="1"/>
</dbReference>
<dbReference type="GO" id="GO:0000462">
    <property type="term" value="P:maturation of SSU-rRNA from tricistronic rRNA transcript (SSU-rRNA, 5.8S rRNA, LSU-rRNA)"/>
    <property type="evidence" value="ECO:0007669"/>
    <property type="project" value="InterPro"/>
</dbReference>
<evidence type="ECO:0000256" key="5">
    <source>
        <dbReference type="ARBA" id="ARBA00023242"/>
    </source>
</evidence>
<proteinExistence type="inferred from homology"/>
<comment type="caution">
    <text evidence="8">The sequence shown here is derived from an EMBL/GenBank/DDBJ whole genome shotgun (WGS) entry which is preliminary data.</text>
</comment>
<keyword evidence="3" id="KW-0698">rRNA processing</keyword>
<evidence type="ECO:0000256" key="6">
    <source>
        <dbReference type="SAM" id="MobiDB-lite"/>
    </source>
</evidence>
<dbReference type="SUPFAM" id="SSF48452">
    <property type="entry name" value="TPR-like"/>
    <property type="match status" value="1"/>
</dbReference>
<comment type="similarity">
    <text evidence="2">Belongs to the UTP6 family.</text>
</comment>
<dbReference type="Gene3D" id="1.25.40.10">
    <property type="entry name" value="Tetratricopeptide repeat domain"/>
    <property type="match status" value="1"/>
</dbReference>
<protein>
    <submittedName>
        <fullName evidence="8">U3 small nucleolar RNA-associated protein 6-domain-containing protein</fullName>
    </submittedName>
</protein>
<reference evidence="8" key="1">
    <citation type="journal article" date="2022" name="New Phytol.">
        <title>Evolutionary transition to the ectomycorrhizal habit in the genomes of a hyperdiverse lineage of mushroom-forming fungi.</title>
        <authorList>
            <person name="Looney B."/>
            <person name="Miyauchi S."/>
            <person name="Morin E."/>
            <person name="Drula E."/>
            <person name="Courty P.E."/>
            <person name="Kohler A."/>
            <person name="Kuo A."/>
            <person name="LaButti K."/>
            <person name="Pangilinan J."/>
            <person name="Lipzen A."/>
            <person name="Riley R."/>
            <person name="Andreopoulos W."/>
            <person name="He G."/>
            <person name="Johnson J."/>
            <person name="Nolan M."/>
            <person name="Tritt A."/>
            <person name="Barry K.W."/>
            <person name="Grigoriev I.V."/>
            <person name="Nagy L.G."/>
            <person name="Hibbett D."/>
            <person name="Henrissat B."/>
            <person name="Matheny P.B."/>
            <person name="Labbe J."/>
            <person name="Martin F.M."/>
        </authorList>
    </citation>
    <scope>NUCLEOTIDE SEQUENCE</scope>
    <source>
        <strain evidence="8">BPL690</strain>
    </source>
</reference>
<name>A0AAD4M641_9AGAM</name>
<dbReference type="InterPro" id="IPR003107">
    <property type="entry name" value="HAT"/>
</dbReference>
<dbReference type="InterPro" id="IPR013949">
    <property type="entry name" value="Utp6"/>
</dbReference>
<gene>
    <name evidence="8" type="ORF">B0F90DRAFT_1721540</name>
</gene>
<evidence type="ECO:0000313" key="8">
    <source>
        <dbReference type="EMBL" id="KAI0301078.1"/>
    </source>
</evidence>
<sequence length="680" mass="75632">MERVQFQQEQMLAELKDLGEKGLFSPTEIKHIIKKRTAFETALVRRIPNKNDYLRYAAYEMGLEALRRKRARDSVELPKSPPSISDHALTRRQFHIFERALKKFKSDVSLWQQYLRLAQRAGAPVQLHPRTPALYVLAAAHELSYGGIRSARVLLQRGLRLNDGSVEMWREYVRLELGFIEAMRRRWDLLGISLSSGKGKGKSDGDGNGVDDDDDDDNAHGDGELELEQGERADKAEEEVMGDAARRAIMDGAIVRQAIDSAAKALPKVELFQSLQTLIASYPTPESLRSALLDHLHARMTEVLPGDAAGVVLRATRALALTPAEDLAGGALVDALRRANEEMLAAIETDAHTDNMARHFESSEAMTAAYAQFIEEWCGKEDVDANIKLYLVGNLHSLIKRRAETRSPAPALLAAHIRLLITLAHLPTPPTQPSRILRIARRYTSTVTVLSTLSDSNAVAVWLARLNAESTFGSVDSVAEAWTSARRAIPTHSAIWLWGADRCCPSSSSRSTASSWEEFDALLAESMSDAALREVHQSLLLRVADSLNGLSNTAERRARIEHIARRCLPSAHVWERVFTVLTMEDDDDDEAETETERLLREVYEYWRDGTAGEVEEEKEGKGKATLAWAKWLLLRKKRGDEAMKVIARARGGRSGAVLARGWAAVVQQQQAEATAEVEEG</sequence>
<organism evidence="8 9">
    <name type="scientific">Multifurca ochricompacta</name>
    <dbReference type="NCBI Taxonomy" id="376703"/>
    <lineage>
        <taxon>Eukaryota</taxon>
        <taxon>Fungi</taxon>
        <taxon>Dikarya</taxon>
        <taxon>Basidiomycota</taxon>
        <taxon>Agaricomycotina</taxon>
        <taxon>Agaricomycetes</taxon>
        <taxon>Russulales</taxon>
        <taxon>Russulaceae</taxon>
        <taxon>Multifurca</taxon>
    </lineage>
</organism>
<dbReference type="InterPro" id="IPR055347">
    <property type="entry name" value="UTP6_N"/>
</dbReference>
<accession>A0AAD4M641</accession>
<evidence type="ECO:0000259" key="7">
    <source>
        <dbReference type="Pfam" id="PF08640"/>
    </source>
</evidence>
<dbReference type="Proteomes" id="UP001203297">
    <property type="component" value="Unassembled WGS sequence"/>
</dbReference>
<dbReference type="SMART" id="SM00386">
    <property type="entry name" value="HAT"/>
    <property type="match status" value="3"/>
</dbReference>
<comment type="subcellular location">
    <subcellularLocation>
        <location evidence="1">Nucleus</location>
        <location evidence="1">Nucleolus</location>
    </subcellularLocation>
</comment>
<evidence type="ECO:0000313" key="9">
    <source>
        <dbReference type="Proteomes" id="UP001203297"/>
    </source>
</evidence>
<keyword evidence="4" id="KW-0677">Repeat</keyword>
<dbReference type="PANTHER" id="PTHR23271">
    <property type="entry name" value="HEPATOCELLULAR CARCINOMA-ASSOCIATED ANTIGEN 66"/>
    <property type="match status" value="1"/>
</dbReference>
<evidence type="ECO:0000256" key="1">
    <source>
        <dbReference type="ARBA" id="ARBA00004604"/>
    </source>
</evidence>
<dbReference type="GO" id="GO:0030515">
    <property type="term" value="F:snoRNA binding"/>
    <property type="evidence" value="ECO:0007669"/>
    <property type="project" value="InterPro"/>
</dbReference>
<dbReference type="GO" id="GO:0034388">
    <property type="term" value="C:Pwp2p-containing subcomplex of 90S preribosome"/>
    <property type="evidence" value="ECO:0007669"/>
    <property type="project" value="TreeGrafter"/>
</dbReference>
<feature type="domain" description="U3 small nucleolar RNA-associated protein 6 N-terminal" evidence="7">
    <location>
        <begin position="9"/>
        <end position="90"/>
    </location>
</feature>